<organism evidence="1 2">
    <name type="scientific">Pelagibius litoralis</name>
    <dbReference type="NCBI Taxonomy" id="374515"/>
    <lineage>
        <taxon>Bacteria</taxon>
        <taxon>Pseudomonadati</taxon>
        <taxon>Pseudomonadota</taxon>
        <taxon>Alphaproteobacteria</taxon>
        <taxon>Rhodospirillales</taxon>
        <taxon>Rhodovibrionaceae</taxon>
        <taxon>Pelagibius</taxon>
    </lineage>
</organism>
<dbReference type="Proteomes" id="UP000761264">
    <property type="component" value="Unassembled WGS sequence"/>
</dbReference>
<name>A0A967F1M9_9PROT</name>
<protein>
    <submittedName>
        <fullName evidence="1">Uncharacterized protein</fullName>
    </submittedName>
</protein>
<proteinExistence type="predicted"/>
<sequence length="248" mass="28570">MLNFDDIKFDYDPYPIGRARGALAPDLYEELVDTFPDDDAFVSMDFNGVKHSLSQHNNEPGYREHLRKNAAWGRFYNYIKSESFIADTMTMLAAHHINLGLANISTRERARKRLKALVKGKPQPHLPRLRSKFEFSSMPVTGGSIRPHTDIPSKVVTMVIPILRKNEWNDDYGGGTSVVWPKDRTRSYNRTNAYMDFDEVDCVRTYPFEPNQCLVFVKTYNSWHAVWPMTGNDSSILRRTLTINIESS</sequence>
<dbReference type="RefSeq" id="WP_167229213.1">
    <property type="nucleotide sequence ID" value="NZ_JAAQPH010000023.1"/>
</dbReference>
<evidence type="ECO:0000313" key="1">
    <source>
        <dbReference type="EMBL" id="NIA71508.1"/>
    </source>
</evidence>
<comment type="caution">
    <text evidence="1">The sequence shown here is derived from an EMBL/GenBank/DDBJ whole genome shotgun (WGS) entry which is preliminary data.</text>
</comment>
<dbReference type="EMBL" id="JAAQPH010000023">
    <property type="protein sequence ID" value="NIA71508.1"/>
    <property type="molecule type" value="Genomic_DNA"/>
</dbReference>
<dbReference type="Gene3D" id="2.60.120.620">
    <property type="entry name" value="q2cbj1_9rhob like domain"/>
    <property type="match status" value="1"/>
</dbReference>
<accession>A0A967F1M9</accession>
<dbReference type="AlphaFoldDB" id="A0A967F1M9"/>
<gene>
    <name evidence="1" type="ORF">HBA54_23230</name>
</gene>
<keyword evidence="2" id="KW-1185">Reference proteome</keyword>
<reference evidence="1" key="1">
    <citation type="submission" date="2020-03" db="EMBL/GenBank/DDBJ databases">
        <title>Genome of Pelagibius litoralis DSM 21314T.</title>
        <authorList>
            <person name="Wang G."/>
        </authorList>
    </citation>
    <scope>NUCLEOTIDE SEQUENCE</scope>
    <source>
        <strain evidence="1">DSM 21314</strain>
    </source>
</reference>
<evidence type="ECO:0000313" key="2">
    <source>
        <dbReference type="Proteomes" id="UP000761264"/>
    </source>
</evidence>